<dbReference type="EMBL" id="FN434113">
    <property type="protein sequence ID" value="CBA20633.1"/>
    <property type="molecule type" value="Genomic_DNA"/>
</dbReference>
<dbReference type="Proteomes" id="UP000001841">
    <property type="component" value="Chromosome"/>
</dbReference>
<dbReference type="HOGENOM" id="CLU_2584334_0_0_6"/>
<evidence type="ECO:0000313" key="2">
    <source>
        <dbReference type="Proteomes" id="UP000001841"/>
    </source>
</evidence>
<accession>D4I2C7</accession>
<dbReference type="KEGG" id="eam:EAMY_1683"/>
<organism evidence="1 2">
    <name type="scientific">Erwinia amylovora (strain CFBP1430)</name>
    <dbReference type="NCBI Taxonomy" id="665029"/>
    <lineage>
        <taxon>Bacteria</taxon>
        <taxon>Pseudomonadati</taxon>
        <taxon>Pseudomonadota</taxon>
        <taxon>Gammaproteobacteria</taxon>
        <taxon>Enterobacterales</taxon>
        <taxon>Erwiniaceae</taxon>
        <taxon>Erwinia</taxon>
    </lineage>
</organism>
<gene>
    <name evidence="1" type="ordered locus">EAMY_1683</name>
</gene>
<dbReference type="STRING" id="665029.EAMY_1683"/>
<protein>
    <submittedName>
        <fullName evidence="1">Uncharacterized protein</fullName>
    </submittedName>
</protein>
<reference evidence="1 2" key="1">
    <citation type="journal article" date="2010" name="Mol. Plant Microbe Interact.">
        <title>Complete genome sequence of the fire blight pathogen Erwinia amylovora CFBP 1430 and comparison to other Erwinia spp.</title>
        <authorList>
            <person name="Smits T.H."/>
            <person name="Rezzonico F."/>
            <person name="Kamber T."/>
            <person name="Blom J."/>
            <person name="Goesmann A."/>
            <person name="Frey J.E."/>
            <person name="Duffy B."/>
        </authorList>
    </citation>
    <scope>NUCLEOTIDE SEQUENCE [LARGE SCALE GENOMIC DNA]</scope>
    <source>
        <strain evidence="2">CFBP1430</strain>
    </source>
</reference>
<sequence>MVGVGGSSPLGRTNDFIVVPVDFVLASLLHFPVSPAAITTFITDQSVAQTEPGLSFLYWIKRFLIGFLALSDYNALRCII</sequence>
<name>D4I2C7_ERWAC</name>
<proteinExistence type="predicted"/>
<evidence type="ECO:0000313" key="1">
    <source>
        <dbReference type="EMBL" id="CBA20633.1"/>
    </source>
</evidence>
<dbReference type="AlphaFoldDB" id="D4I2C7"/>